<evidence type="ECO:0000259" key="4">
    <source>
        <dbReference type="Pfam" id="PF04802"/>
    </source>
</evidence>
<evidence type="ECO:0000313" key="6">
    <source>
        <dbReference type="EMBL" id="RZC04428.1"/>
    </source>
</evidence>
<feature type="region of interest" description="Disordered" evidence="3">
    <location>
        <begin position="619"/>
        <end position="727"/>
    </location>
</feature>
<protein>
    <submittedName>
        <fullName evidence="6">Serine/threonine-protein phosphatase 4 regulatory subunit 3</fullName>
    </submittedName>
</protein>
<comment type="subcellular location">
    <subcellularLocation>
        <location evidence="1">Nucleus</location>
    </subcellularLocation>
</comment>
<feature type="compositionally biased region" description="Basic and acidic residues" evidence="3">
    <location>
        <begin position="677"/>
        <end position="686"/>
    </location>
</feature>
<evidence type="ECO:0000256" key="3">
    <source>
        <dbReference type="SAM" id="MobiDB-lite"/>
    </source>
</evidence>
<dbReference type="InterPro" id="IPR055236">
    <property type="entry name" value="EVH1_PP4R3"/>
</dbReference>
<dbReference type="PANTHER" id="PTHR23318:SF0">
    <property type="entry name" value="SERINE_THREONINE-PROTEIN PHOSPHATASE 4 REGULATORY SUBUNIT 3"/>
    <property type="match status" value="1"/>
</dbReference>
<dbReference type="SUPFAM" id="SSF48371">
    <property type="entry name" value="ARM repeat"/>
    <property type="match status" value="1"/>
</dbReference>
<dbReference type="SUPFAM" id="SSF50729">
    <property type="entry name" value="PH domain-like"/>
    <property type="match status" value="1"/>
</dbReference>
<evidence type="ECO:0000313" key="7">
    <source>
        <dbReference type="Proteomes" id="UP000289340"/>
    </source>
</evidence>
<keyword evidence="7" id="KW-1185">Reference proteome</keyword>
<dbReference type="InterPro" id="IPR011993">
    <property type="entry name" value="PH-like_dom_sf"/>
</dbReference>
<evidence type="ECO:0000256" key="2">
    <source>
        <dbReference type="ARBA" id="ARBA00023242"/>
    </source>
</evidence>
<dbReference type="Pfam" id="PF22972">
    <property type="entry name" value="EVH1_PP4R3"/>
    <property type="match status" value="1"/>
</dbReference>
<feature type="compositionally biased region" description="Polar residues" evidence="3">
    <location>
        <begin position="643"/>
        <end position="662"/>
    </location>
</feature>
<evidence type="ECO:0000256" key="1">
    <source>
        <dbReference type="ARBA" id="ARBA00004123"/>
    </source>
</evidence>
<feature type="domain" description="Serine/threonine-protein phosphatase 4 regulatory subunit 3-like central" evidence="4">
    <location>
        <begin position="156"/>
        <end position="557"/>
    </location>
</feature>
<dbReference type="Pfam" id="PF04802">
    <property type="entry name" value="PP4R3"/>
    <property type="match status" value="1"/>
</dbReference>
<feature type="compositionally biased region" description="Acidic residues" evidence="3">
    <location>
        <begin position="667"/>
        <end position="676"/>
    </location>
</feature>
<reference evidence="6 7" key="1">
    <citation type="submission" date="2018-09" db="EMBL/GenBank/DDBJ databases">
        <title>A high-quality reference genome of wild soybean provides a powerful tool to mine soybean genomes.</title>
        <authorList>
            <person name="Xie M."/>
            <person name="Chung C.Y.L."/>
            <person name="Li M.-W."/>
            <person name="Wong F.-L."/>
            <person name="Chan T.-F."/>
            <person name="Lam H.-M."/>
        </authorList>
    </citation>
    <scope>NUCLEOTIDE SEQUENCE [LARGE SCALE GENOMIC DNA]</scope>
    <source>
        <strain evidence="7">cv. W05</strain>
        <tissue evidence="6">Hypocotyl of etiolated seedlings</tissue>
    </source>
</reference>
<keyword evidence="2" id="KW-0539">Nucleus</keyword>
<feature type="domain" description="PP4R3 EVH1-like" evidence="5">
    <location>
        <begin position="15"/>
        <end position="114"/>
    </location>
</feature>
<name>A0A445K1C7_GLYSO</name>
<feature type="region of interest" description="Disordered" evidence="3">
    <location>
        <begin position="743"/>
        <end position="836"/>
    </location>
</feature>
<sequence>MGAPEKSQPNTNSMQRVKVYRLNDDGKWDDQGTGHVSVDYLERSEELGLFVYDEEDNENILLHRISSDDIYRKQEDTIISWRDPEYATELALSFQEPSGCSYIWDNICNVQRNMHFNTLNSEPFHSVNSEPRELPAVELSTLPLILKTVVDSGFADQLRLTELILSDQEFFRKLMEVFRMCEDLENIDGLHMIFKIVKGIVLLNSPAIFERIFSDDFIVDIIGAFEYDPEVPCVQHHRKFLKEHVVFKEAIPIKDPVVLSKIHQTYRVGFLKDVVLARVLDEGIGANLNSIIHSNNAHVVSLLKDDSTFIQELFARLKSPTTSQESKKNLVYFLHEFCSLSKSLQMVQQLRLFRELMNEGIFDVVTNVLQSQDKKLVLTGTDILILFLNQDPNLLRSYFVRLEGFALLGLLVKGMLTDFGENMHCQFLEILRNLLDSCTLSGPQRDTIIDIFFERHLGQLIEVITASCPSENTADANGKSIGPGRRIQCQSGTKPEILSNICELLCFCVLHHPYRIKCNFLLNNVIEKILLLTRRAERYLVVGAVRFVRTILSRHENLKLLLRYIVDSFWDQLVKFENLASIHSLKVKYEQCLDNGGTNDDATTAVDLRRRNDERALEREEERYFNEDSDEEDTASVPRNLKGHQQPNLSNGVAASYSQLSPRSLVDYEDDEDDEDYKPPPRKQPETSEEDDGIMESLGLKRKLPSKDKEPELVKKQKLSKNSKSKDSVFAALCSTLSQAVLPSKKTSISIPSCARTDGRMSSSEDNQGDVQNISRSSSSNNSNIAAEDNHVEKEGEASRSFSDCLHAKSDSIQLGGEERPLVAPKSSPEMAVNGS</sequence>
<evidence type="ECO:0000259" key="5">
    <source>
        <dbReference type="Pfam" id="PF22972"/>
    </source>
</evidence>
<feature type="compositionally biased region" description="Basic and acidic residues" evidence="3">
    <location>
        <begin position="705"/>
        <end position="715"/>
    </location>
</feature>
<feature type="compositionally biased region" description="Polar residues" evidence="3">
    <location>
        <begin position="760"/>
        <end position="772"/>
    </location>
</feature>
<feature type="compositionally biased region" description="Low complexity" evidence="3">
    <location>
        <begin position="773"/>
        <end position="785"/>
    </location>
</feature>
<dbReference type="PANTHER" id="PTHR23318">
    <property type="entry name" value="ATP SYNTHASE GAMMA-RELATED"/>
    <property type="match status" value="1"/>
</dbReference>
<comment type="caution">
    <text evidence="6">The sequence shown here is derived from an EMBL/GenBank/DDBJ whole genome shotgun (WGS) entry which is preliminary data.</text>
</comment>
<dbReference type="InterPro" id="IPR006887">
    <property type="entry name" value="P4R3-like_central_dom"/>
</dbReference>
<dbReference type="EMBL" id="QZWG01000007">
    <property type="protein sequence ID" value="RZC04428.1"/>
    <property type="molecule type" value="Genomic_DNA"/>
</dbReference>
<proteinExistence type="predicted"/>
<dbReference type="Gene3D" id="2.30.29.30">
    <property type="entry name" value="Pleckstrin-homology domain (PH domain)/Phosphotyrosine-binding domain (PTB)"/>
    <property type="match status" value="1"/>
</dbReference>
<accession>A0A445K1C7</accession>
<dbReference type="GO" id="GO:0072542">
    <property type="term" value="F:protein phosphatase activator activity"/>
    <property type="evidence" value="ECO:0007669"/>
    <property type="project" value="TreeGrafter"/>
</dbReference>
<dbReference type="SMR" id="A0A445K1C7"/>
<dbReference type="InterPro" id="IPR051137">
    <property type="entry name" value="PP4R3-like"/>
</dbReference>
<dbReference type="AlphaFoldDB" id="A0A445K1C7"/>
<organism evidence="6 7">
    <name type="scientific">Glycine soja</name>
    <name type="common">Wild soybean</name>
    <dbReference type="NCBI Taxonomy" id="3848"/>
    <lineage>
        <taxon>Eukaryota</taxon>
        <taxon>Viridiplantae</taxon>
        <taxon>Streptophyta</taxon>
        <taxon>Embryophyta</taxon>
        <taxon>Tracheophyta</taxon>
        <taxon>Spermatophyta</taxon>
        <taxon>Magnoliopsida</taxon>
        <taxon>eudicotyledons</taxon>
        <taxon>Gunneridae</taxon>
        <taxon>Pentapetalae</taxon>
        <taxon>rosids</taxon>
        <taxon>fabids</taxon>
        <taxon>Fabales</taxon>
        <taxon>Fabaceae</taxon>
        <taxon>Papilionoideae</taxon>
        <taxon>50 kb inversion clade</taxon>
        <taxon>NPAAA clade</taxon>
        <taxon>indigoferoid/millettioid clade</taxon>
        <taxon>Phaseoleae</taxon>
        <taxon>Glycine</taxon>
        <taxon>Glycine subgen. Soja</taxon>
    </lineage>
</organism>
<dbReference type="GO" id="GO:0005654">
    <property type="term" value="C:nucleoplasm"/>
    <property type="evidence" value="ECO:0007669"/>
    <property type="project" value="TreeGrafter"/>
</dbReference>
<dbReference type="GO" id="GO:0030289">
    <property type="term" value="C:protein phosphatase 4 complex"/>
    <property type="evidence" value="ECO:0007669"/>
    <property type="project" value="TreeGrafter"/>
</dbReference>
<feature type="compositionally biased region" description="Basic and acidic residues" evidence="3">
    <location>
        <begin position="788"/>
        <end position="798"/>
    </location>
</feature>
<dbReference type="InterPro" id="IPR016024">
    <property type="entry name" value="ARM-type_fold"/>
</dbReference>
<dbReference type="Proteomes" id="UP000289340">
    <property type="component" value="Chromosome 7"/>
</dbReference>
<gene>
    <name evidence="6" type="ORF">D0Y65_018841</name>
</gene>